<dbReference type="RefSeq" id="WP_165601014.1">
    <property type="nucleotide sequence ID" value="NZ_SORZ01000002.1"/>
</dbReference>
<dbReference type="Proteomes" id="UP000315037">
    <property type="component" value="Unassembled WGS sequence"/>
</dbReference>
<name>A0A506UMG8_9PROT</name>
<evidence type="ECO:0000313" key="2">
    <source>
        <dbReference type="Proteomes" id="UP000315037"/>
    </source>
</evidence>
<accession>A0A506UMG8</accession>
<keyword evidence="2" id="KW-1185">Reference proteome</keyword>
<gene>
    <name evidence="1" type="ORF">E3202_08065</name>
</gene>
<sequence length="138" mass="15336">MTSENNSANTQPYRSGAFMFGDRRMTVTLFEPQTDVRIARDMVLRSMITFALDQYLLQDDGPGLHCTVCNTPLVNSLCGPGDLTLLVRSAHPAQPTYTFFCGKCSNMESFMTSRVYAIMKQCGMNPDHIELSHEAAEG</sequence>
<evidence type="ECO:0000313" key="1">
    <source>
        <dbReference type="EMBL" id="TPW34432.1"/>
    </source>
</evidence>
<reference evidence="1 2" key="1">
    <citation type="submission" date="2019-03" db="EMBL/GenBank/DDBJ databases">
        <title>The complete genome sequence of Neokomagataea sp. Jb2 NBRC113641.</title>
        <authorList>
            <person name="Chua K.-O."/>
            <person name="Chan K.-G."/>
            <person name="See-Too W.-S."/>
        </authorList>
    </citation>
    <scope>NUCLEOTIDE SEQUENCE [LARGE SCALE GENOMIC DNA]</scope>
    <source>
        <strain evidence="1 2">Jb2</strain>
    </source>
</reference>
<protein>
    <submittedName>
        <fullName evidence="1">Uncharacterized protein</fullName>
    </submittedName>
</protein>
<proteinExistence type="predicted"/>
<comment type="caution">
    <text evidence="1">The sequence shown here is derived from an EMBL/GenBank/DDBJ whole genome shotgun (WGS) entry which is preliminary data.</text>
</comment>
<dbReference type="EMBL" id="SORZ01000002">
    <property type="protein sequence ID" value="TPW34432.1"/>
    <property type="molecule type" value="Genomic_DNA"/>
</dbReference>
<dbReference type="AlphaFoldDB" id="A0A506UMG8"/>
<organism evidence="1 2">
    <name type="scientific">Oecophyllibacter saccharovorans</name>
    <dbReference type="NCBI Taxonomy" id="2558360"/>
    <lineage>
        <taxon>Bacteria</taxon>
        <taxon>Pseudomonadati</taxon>
        <taxon>Pseudomonadota</taxon>
        <taxon>Alphaproteobacteria</taxon>
        <taxon>Acetobacterales</taxon>
        <taxon>Acetobacteraceae</taxon>
        <taxon>Oecophyllibacter</taxon>
    </lineage>
</organism>